<feature type="compositionally biased region" description="Low complexity" evidence="1">
    <location>
        <begin position="237"/>
        <end position="259"/>
    </location>
</feature>
<organism evidence="2 3">
    <name type="scientific">Kingdonia uniflora</name>
    <dbReference type="NCBI Taxonomy" id="39325"/>
    <lineage>
        <taxon>Eukaryota</taxon>
        <taxon>Viridiplantae</taxon>
        <taxon>Streptophyta</taxon>
        <taxon>Embryophyta</taxon>
        <taxon>Tracheophyta</taxon>
        <taxon>Spermatophyta</taxon>
        <taxon>Magnoliopsida</taxon>
        <taxon>Ranunculales</taxon>
        <taxon>Circaeasteraceae</taxon>
        <taxon>Kingdonia</taxon>
    </lineage>
</organism>
<comment type="caution">
    <text evidence="2">The sequence shown here is derived from an EMBL/GenBank/DDBJ whole genome shotgun (WGS) entry which is preliminary data.</text>
</comment>
<evidence type="ECO:0008006" key="4">
    <source>
        <dbReference type="Google" id="ProtNLM"/>
    </source>
</evidence>
<dbReference type="Proteomes" id="UP000541444">
    <property type="component" value="Unassembled WGS sequence"/>
</dbReference>
<dbReference type="AlphaFoldDB" id="A0A7J7P949"/>
<reference evidence="2 3" key="1">
    <citation type="journal article" date="2020" name="IScience">
        <title>Genome Sequencing of the Endangered Kingdonia uniflora (Circaeasteraceae, Ranunculales) Reveals Potential Mechanisms of Evolutionary Specialization.</title>
        <authorList>
            <person name="Sun Y."/>
            <person name="Deng T."/>
            <person name="Zhang A."/>
            <person name="Moore M.J."/>
            <person name="Landis J.B."/>
            <person name="Lin N."/>
            <person name="Zhang H."/>
            <person name="Zhang X."/>
            <person name="Huang J."/>
            <person name="Zhang X."/>
            <person name="Sun H."/>
            <person name="Wang H."/>
        </authorList>
    </citation>
    <scope>NUCLEOTIDE SEQUENCE [LARGE SCALE GENOMIC DNA]</scope>
    <source>
        <strain evidence="2">TB1705</strain>
        <tissue evidence="2">Leaf</tissue>
    </source>
</reference>
<evidence type="ECO:0000256" key="1">
    <source>
        <dbReference type="SAM" id="MobiDB-lite"/>
    </source>
</evidence>
<feature type="region of interest" description="Disordered" evidence="1">
    <location>
        <begin position="236"/>
        <end position="268"/>
    </location>
</feature>
<dbReference type="EMBL" id="JACGCM010000155">
    <property type="protein sequence ID" value="KAF6175664.1"/>
    <property type="molecule type" value="Genomic_DNA"/>
</dbReference>
<keyword evidence="3" id="KW-1185">Reference proteome</keyword>
<name>A0A7J7P949_9MAGN</name>
<gene>
    <name evidence="2" type="ORF">GIB67_022666</name>
</gene>
<sequence length="285" mass="31969">MISTRDRLKQMKEKLVSPLTIHRKPNSKKNGDLEMDDSNDRLTTLEMTVFDLTFTVGELVEQLRLNLTKAFASATWRGRSHRRGHSRKKGVMEVDEDVNNAGIDSDSIDAESLKERPCFVKQTLFDQLGITVTTNNYRSRNKTWKSKLADMKVLMGLSGFGWDSINYTVTANKKVQDALLEVESRKKLKLHKGKKSKDYEVLLELLGDEGSNGDNMRSVGYLIDEEDIADDIKDIADPATTPATSTSSVVSTTGDHTSTQTRRNTPTAKSRGLGLLHMFLIRALM</sequence>
<protein>
    <recommendedName>
        <fullName evidence="4">Myb/SANT-like domain-containing protein</fullName>
    </recommendedName>
</protein>
<proteinExistence type="predicted"/>
<accession>A0A7J7P949</accession>
<evidence type="ECO:0000313" key="3">
    <source>
        <dbReference type="Proteomes" id="UP000541444"/>
    </source>
</evidence>
<evidence type="ECO:0000313" key="2">
    <source>
        <dbReference type="EMBL" id="KAF6175664.1"/>
    </source>
</evidence>
<dbReference type="OrthoDB" id="1748457at2759"/>